<dbReference type="Proteomes" id="UP000190541">
    <property type="component" value="Unassembled WGS sequence"/>
</dbReference>
<dbReference type="AlphaFoldDB" id="A0A1T5DTK5"/>
<reference evidence="1 2" key="1">
    <citation type="submission" date="2017-02" db="EMBL/GenBank/DDBJ databases">
        <authorList>
            <person name="Peterson S.W."/>
        </authorList>
    </citation>
    <scope>NUCLEOTIDE SEQUENCE [LARGE SCALE GENOMIC DNA]</scope>
    <source>
        <strain evidence="1 2">DSM 22899</strain>
    </source>
</reference>
<dbReference type="RefSeq" id="WP_079717637.1">
    <property type="nucleotide sequence ID" value="NZ_FUYS01000007.1"/>
</dbReference>
<dbReference type="OrthoDB" id="1071350at2"/>
<evidence type="ECO:0000313" key="2">
    <source>
        <dbReference type="Proteomes" id="UP000190541"/>
    </source>
</evidence>
<name>A0A1T5DTK5_9SPHI</name>
<evidence type="ECO:0000313" key="1">
    <source>
        <dbReference type="EMBL" id="SKB75117.1"/>
    </source>
</evidence>
<dbReference type="EMBL" id="FUYS01000007">
    <property type="protein sequence ID" value="SKB75117.1"/>
    <property type="molecule type" value="Genomic_DNA"/>
</dbReference>
<organism evidence="1 2">
    <name type="scientific">Parapedobacter luteus</name>
    <dbReference type="NCBI Taxonomy" id="623280"/>
    <lineage>
        <taxon>Bacteria</taxon>
        <taxon>Pseudomonadati</taxon>
        <taxon>Bacteroidota</taxon>
        <taxon>Sphingobacteriia</taxon>
        <taxon>Sphingobacteriales</taxon>
        <taxon>Sphingobacteriaceae</taxon>
        <taxon>Parapedobacter</taxon>
    </lineage>
</organism>
<dbReference type="STRING" id="623280.SAMN05660226_02985"/>
<evidence type="ECO:0008006" key="3">
    <source>
        <dbReference type="Google" id="ProtNLM"/>
    </source>
</evidence>
<sequence>MDRHPYFIQSYCIIRNHTIAINGHPYLAVEHTAPLHDFLRAAYRQLGIDYPKFYKMDGLCKAIFIAVELMARASGPFENDTALVFSNYSSSHLSDSKHAQDISDEANPVASPATFVYTLPNIAMGEISIRHQLHSENVFFIFDSYLPEFLVPYSHAMLDDGKASSIISGWTEVTAKRCDVFLYHVGQAGHIPCTVEHMKRLYQGQERK</sequence>
<accession>A0A1T5DTK5</accession>
<keyword evidence="2" id="KW-1185">Reference proteome</keyword>
<gene>
    <name evidence="1" type="ORF">SAMN05660226_02985</name>
</gene>
<protein>
    <recommendedName>
        <fullName evidence="3">Beta-ketoacyl synthase, N-terminal domain</fullName>
    </recommendedName>
</protein>
<proteinExistence type="predicted"/>